<dbReference type="FunFam" id="3.30.200.20:FF:000486">
    <property type="entry name" value="Leucine-rich repeat receptor-like protein kinase"/>
    <property type="match status" value="1"/>
</dbReference>
<keyword evidence="2" id="KW-0597">Phosphoprotein</keyword>
<dbReference type="GO" id="GO:0016020">
    <property type="term" value="C:membrane"/>
    <property type="evidence" value="ECO:0007669"/>
    <property type="project" value="UniProtKB-SubCell"/>
</dbReference>
<dbReference type="AlphaFoldDB" id="A0A7I8KVD9"/>
<evidence type="ECO:0000256" key="10">
    <source>
        <dbReference type="ARBA" id="ARBA00023136"/>
    </source>
</evidence>
<comment type="subcellular location">
    <subcellularLocation>
        <location evidence="1">Membrane</location>
        <topology evidence="1">Single-pass membrane protein</topology>
    </subcellularLocation>
</comment>
<keyword evidence="3" id="KW-0433">Leucine-rich repeat</keyword>
<keyword evidence="17" id="KW-1185">Reference proteome</keyword>
<keyword evidence="6" id="KW-0677">Repeat</keyword>
<feature type="chain" id="PRO_5029865790" description="Protein kinase domain-containing protein" evidence="14">
    <location>
        <begin position="19"/>
        <end position="1022"/>
    </location>
</feature>
<dbReference type="InterPro" id="IPR001611">
    <property type="entry name" value="Leu-rich_rpt"/>
</dbReference>
<dbReference type="EMBL" id="LR746271">
    <property type="protein sequence ID" value="CAA7401068.1"/>
    <property type="molecule type" value="Genomic_DNA"/>
</dbReference>
<dbReference type="InterPro" id="IPR000719">
    <property type="entry name" value="Prot_kinase_dom"/>
</dbReference>
<evidence type="ECO:0000256" key="2">
    <source>
        <dbReference type="ARBA" id="ARBA00022553"/>
    </source>
</evidence>
<dbReference type="FunFam" id="3.80.10.10:FF:000400">
    <property type="entry name" value="Nuclear pore complex protein NUP107"/>
    <property type="match status" value="1"/>
</dbReference>
<keyword evidence="11" id="KW-0675">Receptor</keyword>
<evidence type="ECO:0000256" key="6">
    <source>
        <dbReference type="ARBA" id="ARBA00022737"/>
    </source>
</evidence>
<dbReference type="FunFam" id="3.80.10.10:FF:000041">
    <property type="entry name" value="LRR receptor-like serine/threonine-protein kinase ERECTA"/>
    <property type="match status" value="1"/>
</dbReference>
<organism evidence="16 17">
    <name type="scientific">Spirodela intermedia</name>
    <name type="common">Intermediate duckweed</name>
    <dbReference type="NCBI Taxonomy" id="51605"/>
    <lineage>
        <taxon>Eukaryota</taxon>
        <taxon>Viridiplantae</taxon>
        <taxon>Streptophyta</taxon>
        <taxon>Embryophyta</taxon>
        <taxon>Tracheophyta</taxon>
        <taxon>Spermatophyta</taxon>
        <taxon>Magnoliopsida</taxon>
        <taxon>Liliopsida</taxon>
        <taxon>Araceae</taxon>
        <taxon>Lemnoideae</taxon>
        <taxon>Spirodela</taxon>
    </lineage>
</organism>
<dbReference type="GO" id="GO:0004672">
    <property type="term" value="F:protein kinase activity"/>
    <property type="evidence" value="ECO:0007669"/>
    <property type="project" value="InterPro"/>
</dbReference>
<name>A0A7I8KVD9_SPIIN</name>
<feature type="domain" description="Protein kinase" evidence="15">
    <location>
        <begin position="743"/>
        <end position="1022"/>
    </location>
</feature>
<keyword evidence="5 14" id="KW-0732">Signal</keyword>
<evidence type="ECO:0000256" key="13">
    <source>
        <dbReference type="SAM" id="Phobius"/>
    </source>
</evidence>
<evidence type="ECO:0000256" key="1">
    <source>
        <dbReference type="ARBA" id="ARBA00004167"/>
    </source>
</evidence>
<dbReference type="SUPFAM" id="SSF56112">
    <property type="entry name" value="Protein kinase-like (PK-like)"/>
    <property type="match status" value="1"/>
</dbReference>
<dbReference type="Proteomes" id="UP000663760">
    <property type="component" value="Chromosome 8"/>
</dbReference>
<dbReference type="OrthoDB" id="5789657at2759"/>
<evidence type="ECO:0000256" key="7">
    <source>
        <dbReference type="ARBA" id="ARBA00022741"/>
    </source>
</evidence>
<dbReference type="Pfam" id="PF00069">
    <property type="entry name" value="Pkinase"/>
    <property type="match status" value="1"/>
</dbReference>
<protein>
    <recommendedName>
        <fullName evidence="15">Protein kinase domain-containing protein</fullName>
    </recommendedName>
</protein>
<evidence type="ECO:0000256" key="12">
    <source>
        <dbReference type="ARBA" id="ARBA00023180"/>
    </source>
</evidence>
<evidence type="ECO:0000256" key="8">
    <source>
        <dbReference type="ARBA" id="ARBA00022840"/>
    </source>
</evidence>
<dbReference type="PROSITE" id="PS50011">
    <property type="entry name" value="PROTEIN_KINASE_DOM"/>
    <property type="match status" value="1"/>
</dbReference>
<evidence type="ECO:0000256" key="4">
    <source>
        <dbReference type="ARBA" id="ARBA00022692"/>
    </source>
</evidence>
<proteinExistence type="predicted"/>
<keyword evidence="9 13" id="KW-1133">Transmembrane helix</keyword>
<sequence>MALCVVPILFLLVFPTVAQDSPPWVARDEIRSLLEFRKGIWEDPSGLVLASWNHATFYGIACDGNGAVVALTLDGLGISGDLKLSTLAGMKSLRSISLSGNKFTGRLVPAIGYLTSLQHLDLSGNQFYGPVPRRITDLQDLVHLNLSFNGFKGGLPDGFQNLHQLRVLDLHSNGLWADASAVMSELRNVEHLDLSDNAFYGRLPMNSSNLLSLADTAKFINLSYNELSGGFFTGDSLALFRNLEILDVSDNRLSGELLSFGLPPNLRVLRARKNQLHGSLPEELLESSLALVELDLSGNGFTGSIFSINSTSLKILNLSSNSFSGPLPSSIGSCSTVDLSQNIISGDLSYISQWGAMLEHIDLSSNRLSGSLPVFSQFQVLTSIKIRNNSLVGNLPSMLGSYPKVSVIDLSVNKLTGPLLPNLFTSLTLTFLNLSDNHFSGTIPLQTHNSTESPILPFTSLMQFLDLSYNSLSGQLPPEIVEMQKLKLLDLQKNSLTGEIPQEIGELDSLEVLDLSMNHFKGNIPNMLQVSLKTFNVSYNDLSGLIPEKLKRFREDSFFPGNSFLLFPDGLSTENGGSGLINNEAEGHLKSRIRVITIVLAVGAVALILVISMAIYKIRTQSSSREGNESRQNACGGDVTLGRFIPRKIFGSHRYNTVTETANLCGSDLRKVSVEAPNHSAQRSCDVPGGLVPSHASTSSPRSIDTHLADRCGVLDIDSPDQLAGELFFLDDSLVFSVEDLSQSPSESLGRSSYGISYKATLDCGHTLTVKLLRAHLVRHRKEFAKEVKRIGSIQHPNIIPIRAYYWGPREQERLILSDYVHGDSLAHHLHESSPRRRHPHLSFHQRLRIAADIARALRHLHCVGGLPHGNLKPSNIFLTGPDLTARLTGQCLHRLMVPEGAAEQMLTLAALGYAAGPGSAPSFEADVYAFGVVVMELLTGRSAGEIITGWCGVFDLPEWVQMFAREGRELECLDVSPGDYEEARGAMEELLAVALRCVSPEGEGERPDGRAVFAEVCSIAI</sequence>
<dbReference type="Pfam" id="PF00560">
    <property type="entry name" value="LRR_1"/>
    <property type="match status" value="11"/>
</dbReference>
<accession>A0A7I8KVD9</accession>
<keyword evidence="12" id="KW-0325">Glycoprotein</keyword>
<evidence type="ECO:0000259" key="15">
    <source>
        <dbReference type="PROSITE" id="PS50011"/>
    </source>
</evidence>
<dbReference type="PANTHER" id="PTHR48003">
    <property type="entry name" value="OS07G0626500 PROTEIN"/>
    <property type="match status" value="1"/>
</dbReference>
<dbReference type="InterPro" id="IPR053059">
    <property type="entry name" value="Inactive_SerThr-Kinase_ABA"/>
</dbReference>
<keyword evidence="10 13" id="KW-0472">Membrane</keyword>
<dbReference type="InterPro" id="IPR032675">
    <property type="entry name" value="LRR_dom_sf"/>
</dbReference>
<dbReference type="PANTHER" id="PTHR48003:SF5">
    <property type="entry name" value="OS07G0626500 PROTEIN"/>
    <property type="match status" value="1"/>
</dbReference>
<evidence type="ECO:0000256" key="9">
    <source>
        <dbReference type="ARBA" id="ARBA00022989"/>
    </source>
</evidence>
<keyword evidence="7" id="KW-0547">Nucleotide-binding</keyword>
<dbReference type="GO" id="GO:0005524">
    <property type="term" value="F:ATP binding"/>
    <property type="evidence" value="ECO:0007669"/>
    <property type="project" value="UniProtKB-KW"/>
</dbReference>
<evidence type="ECO:0000313" key="17">
    <source>
        <dbReference type="Proteomes" id="UP000663760"/>
    </source>
</evidence>
<feature type="signal peptide" evidence="14">
    <location>
        <begin position="1"/>
        <end position="18"/>
    </location>
</feature>
<feature type="transmembrane region" description="Helical" evidence="13">
    <location>
        <begin position="595"/>
        <end position="616"/>
    </location>
</feature>
<evidence type="ECO:0000256" key="3">
    <source>
        <dbReference type="ARBA" id="ARBA00022614"/>
    </source>
</evidence>
<dbReference type="Gene3D" id="1.10.510.10">
    <property type="entry name" value="Transferase(Phosphotransferase) domain 1"/>
    <property type="match status" value="1"/>
</dbReference>
<evidence type="ECO:0000256" key="5">
    <source>
        <dbReference type="ARBA" id="ARBA00022729"/>
    </source>
</evidence>
<evidence type="ECO:0000256" key="11">
    <source>
        <dbReference type="ARBA" id="ARBA00023170"/>
    </source>
</evidence>
<reference evidence="16" key="1">
    <citation type="submission" date="2020-02" db="EMBL/GenBank/DDBJ databases">
        <authorList>
            <person name="Scholz U."/>
            <person name="Mascher M."/>
            <person name="Fiebig A."/>
        </authorList>
    </citation>
    <scope>NUCLEOTIDE SEQUENCE</scope>
</reference>
<dbReference type="SUPFAM" id="SSF52047">
    <property type="entry name" value="RNI-like"/>
    <property type="match status" value="2"/>
</dbReference>
<keyword evidence="8" id="KW-0067">ATP-binding</keyword>
<dbReference type="InterPro" id="IPR011009">
    <property type="entry name" value="Kinase-like_dom_sf"/>
</dbReference>
<evidence type="ECO:0000256" key="14">
    <source>
        <dbReference type="SAM" id="SignalP"/>
    </source>
</evidence>
<dbReference type="Gene3D" id="3.80.10.10">
    <property type="entry name" value="Ribonuclease Inhibitor"/>
    <property type="match status" value="2"/>
</dbReference>
<evidence type="ECO:0000313" key="16">
    <source>
        <dbReference type="EMBL" id="CAA7401068.1"/>
    </source>
</evidence>
<gene>
    <name evidence="16" type="ORF">SI8410_08011746</name>
</gene>
<keyword evidence="4 13" id="KW-0812">Transmembrane</keyword>